<comment type="subcellular location">
    <subcellularLocation>
        <location evidence="2 10">Cytoplasm</location>
    </subcellularLocation>
</comment>
<evidence type="ECO:0000313" key="13">
    <source>
        <dbReference type="EMBL" id="MDH0656975.1"/>
    </source>
</evidence>
<dbReference type="CDD" id="cd05008">
    <property type="entry name" value="SIS_GlmS_GlmD_1"/>
    <property type="match status" value="1"/>
</dbReference>
<dbReference type="NCBIfam" id="TIGR01135">
    <property type="entry name" value="glmS"/>
    <property type="match status" value="1"/>
</dbReference>
<dbReference type="Gene3D" id="3.60.20.10">
    <property type="entry name" value="Glutamine Phosphoribosylpyrophosphate, subunit 1, domain 1"/>
    <property type="match status" value="1"/>
</dbReference>
<evidence type="ECO:0000256" key="4">
    <source>
        <dbReference type="ARBA" id="ARBA00016090"/>
    </source>
</evidence>
<dbReference type="PROSITE" id="PS51278">
    <property type="entry name" value="GATASE_TYPE_2"/>
    <property type="match status" value="1"/>
</dbReference>
<dbReference type="Proteomes" id="UP001161099">
    <property type="component" value="Unassembled WGS sequence"/>
</dbReference>
<dbReference type="SUPFAM" id="SSF56235">
    <property type="entry name" value="N-terminal nucleophile aminohydrolases (Ntn hydrolases)"/>
    <property type="match status" value="1"/>
</dbReference>
<dbReference type="EMBL" id="JAOCDR010000036">
    <property type="protein sequence ID" value="MDH0656975.1"/>
    <property type="molecule type" value="Genomic_DNA"/>
</dbReference>
<evidence type="ECO:0000256" key="2">
    <source>
        <dbReference type="ARBA" id="ARBA00004496"/>
    </source>
</evidence>
<dbReference type="GO" id="GO:0046349">
    <property type="term" value="P:amino sugar biosynthetic process"/>
    <property type="evidence" value="ECO:0007669"/>
    <property type="project" value="UniProtKB-ARBA"/>
</dbReference>
<evidence type="ECO:0000256" key="7">
    <source>
        <dbReference type="ARBA" id="ARBA00022679"/>
    </source>
</evidence>
<dbReference type="FunFam" id="3.60.20.10:FF:000006">
    <property type="entry name" value="Glutamine--fructose-6-phosphate aminotransferase [isomerizing]"/>
    <property type="match status" value="1"/>
</dbReference>
<dbReference type="SUPFAM" id="SSF53697">
    <property type="entry name" value="SIS domain"/>
    <property type="match status" value="1"/>
</dbReference>
<name>A0AA42IG94_ACIJO</name>
<gene>
    <name evidence="10 13" type="primary">glmS</name>
    <name evidence="13" type="ORF">N5D11_12800</name>
</gene>
<comment type="function">
    <text evidence="10">Catalyzes the first step in hexosamine metabolism, converting fructose-6P into glucosamine-6P using glutamine as a nitrogen source.</text>
</comment>
<dbReference type="Gene3D" id="3.40.50.10490">
    <property type="entry name" value="Glucose-6-phosphate isomerase like protein, domain 1"/>
    <property type="match status" value="2"/>
</dbReference>
<keyword evidence="8" id="KW-0677">Repeat</keyword>
<keyword evidence="9" id="KW-0315">Glutamine amidotransferase</keyword>
<evidence type="ECO:0000256" key="10">
    <source>
        <dbReference type="HAMAP-Rule" id="MF_00164"/>
    </source>
</evidence>
<dbReference type="RefSeq" id="WP_279698775.1">
    <property type="nucleotide sequence ID" value="NZ_JAOCDR010000036.1"/>
</dbReference>
<organism evidence="13 14">
    <name type="scientific">Acinetobacter johnsonii</name>
    <dbReference type="NCBI Taxonomy" id="40214"/>
    <lineage>
        <taxon>Bacteria</taxon>
        <taxon>Pseudomonadati</taxon>
        <taxon>Pseudomonadota</taxon>
        <taxon>Gammaproteobacteria</taxon>
        <taxon>Moraxellales</taxon>
        <taxon>Moraxellaceae</taxon>
        <taxon>Acinetobacter</taxon>
    </lineage>
</organism>
<dbReference type="GO" id="GO:0006047">
    <property type="term" value="P:UDP-N-acetylglucosamine metabolic process"/>
    <property type="evidence" value="ECO:0007669"/>
    <property type="project" value="TreeGrafter"/>
</dbReference>
<dbReference type="HAMAP" id="MF_00164">
    <property type="entry name" value="GlmS"/>
    <property type="match status" value="1"/>
</dbReference>
<dbReference type="InterPro" id="IPR047084">
    <property type="entry name" value="GFAT_N"/>
</dbReference>
<reference evidence="13" key="1">
    <citation type="submission" date="2022-09" db="EMBL/GenBank/DDBJ databases">
        <title>Intensive care unit water sources are persistently colonized with multi-drug resistant bacteria and are the site of extensive horizontal gene transfer of antibiotic resistance genes.</title>
        <authorList>
            <person name="Diorio-Toth L."/>
        </authorList>
    </citation>
    <scope>NUCLEOTIDE SEQUENCE</scope>
    <source>
        <strain evidence="13">GD03851</strain>
    </source>
</reference>
<dbReference type="GO" id="GO:0097367">
    <property type="term" value="F:carbohydrate derivative binding"/>
    <property type="evidence" value="ECO:0007669"/>
    <property type="project" value="InterPro"/>
</dbReference>
<dbReference type="GO" id="GO:0006002">
    <property type="term" value="P:fructose 6-phosphate metabolic process"/>
    <property type="evidence" value="ECO:0007669"/>
    <property type="project" value="TreeGrafter"/>
</dbReference>
<evidence type="ECO:0000256" key="9">
    <source>
        <dbReference type="ARBA" id="ARBA00022962"/>
    </source>
</evidence>
<feature type="initiator methionine" description="Removed" evidence="10">
    <location>
        <position position="1"/>
    </location>
</feature>
<dbReference type="NCBIfam" id="NF001484">
    <property type="entry name" value="PRK00331.1"/>
    <property type="match status" value="1"/>
</dbReference>
<dbReference type="CDD" id="cd00714">
    <property type="entry name" value="GFAT"/>
    <property type="match status" value="1"/>
</dbReference>
<dbReference type="PROSITE" id="PS51464">
    <property type="entry name" value="SIS"/>
    <property type="match status" value="2"/>
</dbReference>
<dbReference type="InterPro" id="IPR046348">
    <property type="entry name" value="SIS_dom_sf"/>
</dbReference>
<evidence type="ECO:0000256" key="5">
    <source>
        <dbReference type="ARBA" id="ARBA00022490"/>
    </source>
</evidence>
<dbReference type="FunFam" id="3.40.50.10490:FF:000002">
    <property type="entry name" value="Glutamine--fructose-6-phosphate aminotransferase [isomerizing]"/>
    <property type="match status" value="1"/>
</dbReference>
<feature type="domain" description="SIS" evidence="12">
    <location>
        <begin position="461"/>
        <end position="602"/>
    </location>
</feature>
<evidence type="ECO:0000256" key="1">
    <source>
        <dbReference type="ARBA" id="ARBA00001031"/>
    </source>
</evidence>
<keyword evidence="7 10" id="KW-0808">Transferase</keyword>
<evidence type="ECO:0000259" key="11">
    <source>
        <dbReference type="PROSITE" id="PS51278"/>
    </source>
</evidence>
<dbReference type="GO" id="GO:0005829">
    <property type="term" value="C:cytosol"/>
    <property type="evidence" value="ECO:0007669"/>
    <property type="project" value="TreeGrafter"/>
</dbReference>
<feature type="domain" description="SIS" evidence="12">
    <location>
        <begin position="283"/>
        <end position="428"/>
    </location>
</feature>
<feature type="active site" description="For Fru-6P isomerization activity" evidence="10">
    <location>
        <position position="607"/>
    </location>
</feature>
<evidence type="ECO:0000313" key="14">
    <source>
        <dbReference type="Proteomes" id="UP001161099"/>
    </source>
</evidence>
<evidence type="ECO:0000256" key="6">
    <source>
        <dbReference type="ARBA" id="ARBA00022576"/>
    </source>
</evidence>
<evidence type="ECO:0000256" key="3">
    <source>
        <dbReference type="ARBA" id="ARBA00012916"/>
    </source>
</evidence>
<keyword evidence="5 10" id="KW-0963">Cytoplasm</keyword>
<dbReference type="EC" id="2.6.1.16" evidence="3 10"/>
<accession>A0AA42IG94</accession>
<evidence type="ECO:0000256" key="8">
    <source>
        <dbReference type="ARBA" id="ARBA00022737"/>
    </source>
</evidence>
<comment type="caution">
    <text evidence="13">The sequence shown here is derived from an EMBL/GenBank/DDBJ whole genome shotgun (WGS) entry which is preliminary data.</text>
</comment>
<dbReference type="Pfam" id="PF01380">
    <property type="entry name" value="SIS"/>
    <property type="match status" value="2"/>
</dbReference>
<dbReference type="InterPro" id="IPR029055">
    <property type="entry name" value="Ntn_hydrolases_N"/>
</dbReference>
<comment type="catalytic activity">
    <reaction evidence="1 10">
        <text>D-fructose 6-phosphate + L-glutamine = D-glucosamine 6-phosphate + L-glutamate</text>
        <dbReference type="Rhea" id="RHEA:13237"/>
        <dbReference type="ChEBI" id="CHEBI:29985"/>
        <dbReference type="ChEBI" id="CHEBI:58359"/>
        <dbReference type="ChEBI" id="CHEBI:58725"/>
        <dbReference type="ChEBI" id="CHEBI:61527"/>
        <dbReference type="EC" id="2.6.1.16"/>
    </reaction>
</comment>
<dbReference type="PANTHER" id="PTHR10937">
    <property type="entry name" value="GLUCOSAMINE--FRUCTOSE-6-PHOSPHATE AMINOTRANSFERASE, ISOMERIZING"/>
    <property type="match status" value="1"/>
</dbReference>
<comment type="subunit">
    <text evidence="10">Homodimer.</text>
</comment>
<dbReference type="GO" id="GO:0005975">
    <property type="term" value="P:carbohydrate metabolic process"/>
    <property type="evidence" value="ECO:0007669"/>
    <property type="project" value="UniProtKB-UniRule"/>
</dbReference>
<feature type="active site" description="Nucleophile; for GATase activity" evidence="10">
    <location>
        <position position="2"/>
    </location>
</feature>
<dbReference type="InterPro" id="IPR001347">
    <property type="entry name" value="SIS_dom"/>
</dbReference>
<dbReference type="CDD" id="cd05009">
    <property type="entry name" value="SIS_GlmS_GlmD_2"/>
    <property type="match status" value="1"/>
</dbReference>
<feature type="domain" description="Glutamine amidotransferase type-2" evidence="11">
    <location>
        <begin position="2"/>
        <end position="217"/>
    </location>
</feature>
<keyword evidence="6 10" id="KW-0032">Aminotransferase</keyword>
<dbReference type="AlphaFoldDB" id="A0AA42IG94"/>
<proteinExistence type="inferred from homology"/>
<dbReference type="InterPro" id="IPR005855">
    <property type="entry name" value="GFAT"/>
</dbReference>
<sequence length="612" mass="67115">MCGIVGGVAERNITNILIEGLKRLEYRGYDSAGLALINQGHVLRERRVGKVANLGGAVEESQIIGSLGIAHTRWATHGKPTENNAHPHISGNVAIVHNGIIENYQELKDDLEARGYVFTSQTDTEVVAHLIHDALKSTPSLLEAVKQVVPQLKGAYALGIVHTDYPDELITVREGSPLVIGVGIGENFISSDQLALLPITNRFIYLEEGDIARLTRNSIEIFVDGQLVHRPVKELDATVSNASKGEYKHYMLKEIYEQPEAIQQTISQALNGNALREDFLVHAVADFQKIQQIQIIACGTSYHAGMIAKYWFEQLIDLPCQVEIASEFRYRSPVIVNHTLYVCISQSGETADTLAALRDTQKRAAAKGTDITTMTICNVATSSMVRETNHSLLTLAGPEIGVASTKAFTTQLAALMLLVLKIGTVKKSISVQHVAEITAELWHTPKVILDTLRNDPEILRLSELFVEKQHCLFLGRGTNFPIALEGALKLKEISYIHAEGYAAGELKHGPLALVDNDMPVVILAPKDDMLDKLKSNMEEVQARGGELFVFADENSGIQAKDRQHVVYVPSISSVLAPIVYSVPVQLLSYHVAVLRGTDVDQPRNLAKSVTVE</sequence>
<dbReference type="Pfam" id="PF13522">
    <property type="entry name" value="GATase_6"/>
    <property type="match status" value="1"/>
</dbReference>
<dbReference type="GO" id="GO:0004360">
    <property type="term" value="F:glutamine-fructose-6-phosphate transaminase (isomerizing) activity"/>
    <property type="evidence" value="ECO:0007669"/>
    <property type="project" value="UniProtKB-UniRule"/>
</dbReference>
<dbReference type="PANTHER" id="PTHR10937:SF0">
    <property type="entry name" value="GLUTAMINE--FRUCTOSE-6-PHOSPHATE TRANSAMINASE (ISOMERIZING)"/>
    <property type="match status" value="1"/>
</dbReference>
<dbReference type="FunFam" id="3.40.50.10490:FF:000001">
    <property type="entry name" value="Glutamine--fructose-6-phosphate aminotransferase [isomerizing]"/>
    <property type="match status" value="1"/>
</dbReference>
<dbReference type="InterPro" id="IPR035490">
    <property type="entry name" value="GlmS/FrlB_SIS"/>
</dbReference>
<dbReference type="GO" id="GO:0006487">
    <property type="term" value="P:protein N-linked glycosylation"/>
    <property type="evidence" value="ECO:0007669"/>
    <property type="project" value="TreeGrafter"/>
</dbReference>
<protein>
    <recommendedName>
        <fullName evidence="4 10">Glutamine--fructose-6-phosphate aminotransferase [isomerizing]</fullName>
        <ecNumber evidence="3 10">2.6.1.16</ecNumber>
    </recommendedName>
    <alternativeName>
        <fullName evidence="10">D-fructose-6-phosphate amidotransferase</fullName>
    </alternativeName>
    <alternativeName>
        <fullName evidence="10">GFAT</fullName>
    </alternativeName>
    <alternativeName>
        <fullName evidence="10">Glucosamine-6-phosphate synthase</fullName>
    </alternativeName>
    <alternativeName>
        <fullName evidence="10">Hexosephosphate aminotransferase</fullName>
    </alternativeName>
    <alternativeName>
        <fullName evidence="10">L-glutamine--D-fructose-6-phosphate amidotransferase</fullName>
    </alternativeName>
</protein>
<evidence type="ECO:0000259" key="12">
    <source>
        <dbReference type="PROSITE" id="PS51464"/>
    </source>
</evidence>
<dbReference type="InterPro" id="IPR017932">
    <property type="entry name" value="GATase_2_dom"/>
</dbReference>
<dbReference type="InterPro" id="IPR035466">
    <property type="entry name" value="GlmS/AgaS_SIS"/>
</dbReference>